<dbReference type="GO" id="GO:0003700">
    <property type="term" value="F:DNA-binding transcription factor activity"/>
    <property type="evidence" value="ECO:0007669"/>
    <property type="project" value="InterPro"/>
</dbReference>
<dbReference type="PANTHER" id="PTHR44846">
    <property type="entry name" value="MANNOSYL-D-GLYCERATE TRANSPORT/METABOLISM SYSTEM REPRESSOR MNGR-RELATED"/>
    <property type="match status" value="1"/>
</dbReference>
<dbReference type="GO" id="GO:0003677">
    <property type="term" value="F:DNA binding"/>
    <property type="evidence" value="ECO:0007669"/>
    <property type="project" value="UniProtKB-KW"/>
</dbReference>
<dbReference type="Gene3D" id="1.10.10.10">
    <property type="entry name" value="Winged helix-like DNA-binding domain superfamily/Winged helix DNA-binding domain"/>
    <property type="match status" value="1"/>
</dbReference>
<keyword evidence="2" id="KW-0238">DNA-binding</keyword>
<dbReference type="Proteomes" id="UP000186104">
    <property type="component" value="Chromosome"/>
</dbReference>
<dbReference type="CDD" id="cd07377">
    <property type="entry name" value="WHTH_GntR"/>
    <property type="match status" value="1"/>
</dbReference>
<dbReference type="InterPro" id="IPR050679">
    <property type="entry name" value="Bact_HTH_transcr_reg"/>
</dbReference>
<dbReference type="InterPro" id="IPR011663">
    <property type="entry name" value="UTRA"/>
</dbReference>
<evidence type="ECO:0000259" key="4">
    <source>
        <dbReference type="PROSITE" id="PS50949"/>
    </source>
</evidence>
<evidence type="ECO:0000256" key="3">
    <source>
        <dbReference type="ARBA" id="ARBA00023163"/>
    </source>
</evidence>
<name>A0A173LI90_9ACTN</name>
<dbReference type="InterPro" id="IPR036388">
    <property type="entry name" value="WH-like_DNA-bd_sf"/>
</dbReference>
<organism evidence="5 6">
    <name type="scientific">Dietzia timorensis</name>
    <dbReference type="NCBI Taxonomy" id="499555"/>
    <lineage>
        <taxon>Bacteria</taxon>
        <taxon>Bacillati</taxon>
        <taxon>Actinomycetota</taxon>
        <taxon>Actinomycetes</taxon>
        <taxon>Mycobacteriales</taxon>
        <taxon>Dietziaceae</taxon>
        <taxon>Dietzia</taxon>
    </lineage>
</organism>
<keyword evidence="6" id="KW-1185">Reference proteome</keyword>
<dbReference type="SMART" id="SM00866">
    <property type="entry name" value="UTRA"/>
    <property type="match status" value="1"/>
</dbReference>
<dbReference type="RefSeq" id="WP_067475428.1">
    <property type="nucleotide sequence ID" value="NZ_CP015961.1"/>
</dbReference>
<dbReference type="GO" id="GO:0045892">
    <property type="term" value="P:negative regulation of DNA-templated transcription"/>
    <property type="evidence" value="ECO:0007669"/>
    <property type="project" value="TreeGrafter"/>
</dbReference>
<dbReference type="PANTHER" id="PTHR44846:SF17">
    <property type="entry name" value="GNTR-FAMILY TRANSCRIPTIONAL REGULATOR"/>
    <property type="match status" value="1"/>
</dbReference>
<evidence type="ECO:0000256" key="1">
    <source>
        <dbReference type="ARBA" id="ARBA00023015"/>
    </source>
</evidence>
<dbReference type="PRINTS" id="PR00035">
    <property type="entry name" value="HTHGNTR"/>
</dbReference>
<dbReference type="InterPro" id="IPR000524">
    <property type="entry name" value="Tscrpt_reg_HTH_GntR"/>
</dbReference>
<keyword evidence="3" id="KW-0804">Transcription</keyword>
<gene>
    <name evidence="5" type="ORF">BJL86_0196</name>
</gene>
<dbReference type="Gene3D" id="3.40.1410.10">
    <property type="entry name" value="Chorismate lyase-like"/>
    <property type="match status" value="1"/>
</dbReference>
<protein>
    <submittedName>
        <fullName evidence="5">HTH-type transcriptional repressor DasR</fullName>
    </submittedName>
</protein>
<feature type="domain" description="HTH gntR-type" evidence="4">
    <location>
        <begin position="13"/>
        <end position="79"/>
    </location>
</feature>
<dbReference type="InterPro" id="IPR028978">
    <property type="entry name" value="Chorismate_lyase_/UTRA_dom_sf"/>
</dbReference>
<reference evidence="5 6" key="1">
    <citation type="submission" date="2016-06" db="EMBL/GenBank/DDBJ databases">
        <title>Complete genome sequence of a saline-alkali tolerant type strain Dietzia timorensis ID05-A0528T.</title>
        <authorList>
            <person name="Wu X."/>
        </authorList>
    </citation>
    <scope>NUCLEOTIDE SEQUENCE [LARGE SCALE GENOMIC DNA]</scope>
    <source>
        <strain evidence="5 6">ID05-A0528</strain>
    </source>
</reference>
<dbReference type="SMART" id="SM00345">
    <property type="entry name" value="HTH_GNTR"/>
    <property type="match status" value="1"/>
</dbReference>
<keyword evidence="1" id="KW-0805">Transcription regulation</keyword>
<dbReference type="Pfam" id="PF07702">
    <property type="entry name" value="UTRA"/>
    <property type="match status" value="1"/>
</dbReference>
<dbReference type="PROSITE" id="PS50949">
    <property type="entry name" value="HTH_GNTR"/>
    <property type="match status" value="1"/>
</dbReference>
<dbReference type="Pfam" id="PF00392">
    <property type="entry name" value="GntR"/>
    <property type="match status" value="1"/>
</dbReference>
<dbReference type="KEGG" id="dtm:BJL86_0196"/>
<dbReference type="AlphaFoldDB" id="A0A173LI90"/>
<accession>A0A173LI90</accession>
<dbReference type="STRING" id="499555.BJL86_0196"/>
<dbReference type="EMBL" id="CP015961">
    <property type="protein sequence ID" value="ANI91007.1"/>
    <property type="molecule type" value="Genomic_DNA"/>
</dbReference>
<sequence length="251" mass="27747">MTVRERNDVAHRGPKVRRVADYLRREAIRGTFGGGFPTEGELAAEYGVSRNVIREVLTQLRAEGLIDRRPGRGTSVAHRKVNYRIDELRGLRESFHGSGAGEVVNVVRDVAFVPAPPIVADRLELLSGTPVLFIERVRHVDSVPFSLDRTYLTEEAGRGIDGADLEHNDIFALLEGALGTPLGESEYLIEATAADSDTARELDVPAHAPLVLMERLTRTRRGTPVDLEFISLRSDRASLSARGSRPHDPRR</sequence>
<dbReference type="InterPro" id="IPR036390">
    <property type="entry name" value="WH_DNA-bd_sf"/>
</dbReference>
<proteinExistence type="predicted"/>
<evidence type="ECO:0000313" key="6">
    <source>
        <dbReference type="Proteomes" id="UP000186104"/>
    </source>
</evidence>
<dbReference type="SUPFAM" id="SSF46785">
    <property type="entry name" value="Winged helix' DNA-binding domain"/>
    <property type="match status" value="1"/>
</dbReference>
<evidence type="ECO:0000313" key="5">
    <source>
        <dbReference type="EMBL" id="ANI91007.1"/>
    </source>
</evidence>
<dbReference type="OrthoDB" id="3194402at2"/>
<evidence type="ECO:0000256" key="2">
    <source>
        <dbReference type="ARBA" id="ARBA00023125"/>
    </source>
</evidence>
<dbReference type="SUPFAM" id="SSF64288">
    <property type="entry name" value="Chorismate lyase-like"/>
    <property type="match status" value="1"/>
</dbReference>